<dbReference type="PANTHER" id="PTHR31988">
    <property type="entry name" value="ESTERASE, PUTATIVE (DUF303)-RELATED"/>
    <property type="match status" value="1"/>
</dbReference>
<dbReference type="Proteomes" id="UP000885750">
    <property type="component" value="Unassembled WGS sequence"/>
</dbReference>
<sequence length="295" mass="33093">MLTVFSLLTPVQAKETAVEDIILQVNNQLSHYSHLEQRGLGNILHHVNGLVKASLNQSNELVFILAGQSNMAGQGTTAKLPAAYRRTPANVKFYFNGYPAEMSHFARFGPEIGFAHALSRRFPHKTIKLIKFAVGGTSMFAWDPNWRLGKARETRNASAGPLFEKLIKTVRRHTHVKGVKFAGILWMQGETDARYSNAAHTYAQNLSRFVRALRKELHAPSLAFFMGEVDPPINAFPYRDMVRKAQKRSTASIRNSRLVSTKGLAKRSDHLHYNAVGQLALGMRFAKAFIQTVRH</sequence>
<dbReference type="Pfam" id="PF03629">
    <property type="entry name" value="SASA"/>
    <property type="match status" value="1"/>
</dbReference>
<keyword evidence="1" id="KW-0378">Hydrolase</keyword>
<organism evidence="3">
    <name type="scientific">Leucothrix mucor</name>
    <dbReference type="NCBI Taxonomy" id="45248"/>
    <lineage>
        <taxon>Bacteria</taxon>
        <taxon>Pseudomonadati</taxon>
        <taxon>Pseudomonadota</taxon>
        <taxon>Gammaproteobacteria</taxon>
        <taxon>Thiotrichales</taxon>
        <taxon>Thiotrichaceae</taxon>
        <taxon>Leucothrix</taxon>
    </lineage>
</organism>
<dbReference type="InterPro" id="IPR036514">
    <property type="entry name" value="SGNH_hydro_sf"/>
</dbReference>
<feature type="domain" description="Sialate O-acetylesterase" evidence="2">
    <location>
        <begin position="61"/>
        <end position="291"/>
    </location>
</feature>
<dbReference type="GO" id="GO:0016788">
    <property type="term" value="F:hydrolase activity, acting on ester bonds"/>
    <property type="evidence" value="ECO:0007669"/>
    <property type="project" value="UniProtKB-ARBA"/>
</dbReference>
<dbReference type="PANTHER" id="PTHR31988:SF19">
    <property type="entry name" value="9-O-ACETYL-N-ACETYLNEURAMINIC ACID DEACETYLASE-RELATED"/>
    <property type="match status" value="1"/>
</dbReference>
<dbReference type="InterPro" id="IPR005181">
    <property type="entry name" value="SASA"/>
</dbReference>
<reference evidence="3" key="1">
    <citation type="journal article" date="2020" name="mSystems">
        <title>Genome- and Community-Level Interaction Insights into Carbon Utilization and Element Cycling Functions of Hydrothermarchaeota in Hydrothermal Sediment.</title>
        <authorList>
            <person name="Zhou Z."/>
            <person name="Liu Y."/>
            <person name="Xu W."/>
            <person name="Pan J."/>
            <person name="Luo Z.H."/>
            <person name="Li M."/>
        </authorList>
    </citation>
    <scope>NUCLEOTIDE SEQUENCE [LARGE SCALE GENOMIC DNA]</scope>
    <source>
        <strain evidence="3">HyVt-493</strain>
    </source>
</reference>
<proteinExistence type="predicted"/>
<accession>A0A7V2T178</accession>
<name>A0A7V2T178_LEUMU</name>
<dbReference type="EMBL" id="DRMS01000301">
    <property type="protein sequence ID" value="HFC92762.1"/>
    <property type="molecule type" value="Genomic_DNA"/>
</dbReference>
<gene>
    <name evidence="3" type="ORF">ENJ51_08105</name>
</gene>
<dbReference type="InterPro" id="IPR052940">
    <property type="entry name" value="Carb_Esterase_6"/>
</dbReference>
<evidence type="ECO:0000259" key="2">
    <source>
        <dbReference type="Pfam" id="PF03629"/>
    </source>
</evidence>
<dbReference type="SUPFAM" id="SSF52266">
    <property type="entry name" value="SGNH hydrolase"/>
    <property type="match status" value="1"/>
</dbReference>
<dbReference type="Gene3D" id="3.40.50.1110">
    <property type="entry name" value="SGNH hydrolase"/>
    <property type="match status" value="1"/>
</dbReference>
<evidence type="ECO:0000313" key="3">
    <source>
        <dbReference type="EMBL" id="HFC92762.1"/>
    </source>
</evidence>
<dbReference type="AlphaFoldDB" id="A0A7V2T178"/>
<protein>
    <submittedName>
        <fullName evidence="3">Sialate O-acetylesterase</fullName>
    </submittedName>
</protein>
<comment type="caution">
    <text evidence="3">The sequence shown here is derived from an EMBL/GenBank/DDBJ whole genome shotgun (WGS) entry which is preliminary data.</text>
</comment>
<evidence type="ECO:0000256" key="1">
    <source>
        <dbReference type="ARBA" id="ARBA00022801"/>
    </source>
</evidence>